<protein>
    <submittedName>
        <fullName evidence="1">1262_t:CDS:1</fullName>
    </submittedName>
</protein>
<evidence type="ECO:0000313" key="1">
    <source>
        <dbReference type="EMBL" id="CAG8586730.1"/>
    </source>
</evidence>
<evidence type="ECO:0000313" key="2">
    <source>
        <dbReference type="Proteomes" id="UP000789860"/>
    </source>
</evidence>
<proteinExistence type="predicted"/>
<dbReference type="EMBL" id="CAJVPM010012223">
    <property type="protein sequence ID" value="CAG8586730.1"/>
    <property type="molecule type" value="Genomic_DNA"/>
</dbReference>
<dbReference type="Proteomes" id="UP000789860">
    <property type="component" value="Unassembled WGS sequence"/>
</dbReference>
<accession>A0ACA9ME35</accession>
<comment type="caution">
    <text evidence="1">The sequence shown here is derived from an EMBL/GenBank/DDBJ whole genome shotgun (WGS) entry which is preliminary data.</text>
</comment>
<organism evidence="1 2">
    <name type="scientific">Scutellospora calospora</name>
    <dbReference type="NCBI Taxonomy" id="85575"/>
    <lineage>
        <taxon>Eukaryota</taxon>
        <taxon>Fungi</taxon>
        <taxon>Fungi incertae sedis</taxon>
        <taxon>Mucoromycota</taxon>
        <taxon>Glomeromycotina</taxon>
        <taxon>Glomeromycetes</taxon>
        <taxon>Diversisporales</taxon>
        <taxon>Gigasporaceae</taxon>
        <taxon>Scutellospora</taxon>
    </lineage>
</organism>
<name>A0ACA9ME35_9GLOM</name>
<feature type="non-terminal residue" evidence="1">
    <location>
        <position position="1"/>
    </location>
</feature>
<keyword evidence="2" id="KW-1185">Reference proteome</keyword>
<gene>
    <name evidence="1" type="ORF">SCALOS_LOCUS6423</name>
</gene>
<feature type="non-terminal residue" evidence="1">
    <location>
        <position position="144"/>
    </location>
</feature>
<reference evidence="1" key="1">
    <citation type="submission" date="2021-06" db="EMBL/GenBank/DDBJ databases">
        <authorList>
            <person name="Kallberg Y."/>
            <person name="Tangrot J."/>
            <person name="Rosling A."/>
        </authorList>
    </citation>
    <scope>NUCLEOTIDE SEQUENCE</scope>
    <source>
        <strain evidence="1">AU212A</strain>
    </source>
</reference>
<sequence>LIVRAISILQLIRLDESNMVEKTGLRLDRVEGAATAIVIFVSRNPVKSMTVDSQRAEICLLIASIATYATSFYILYVTYTIPGMDIITATLIGSVMTLGIVISMLMLISAIQNALSLQAFISLVYRTGIVSMAFYFIRDAEEDE</sequence>